<proteinExistence type="predicted"/>
<dbReference type="AlphaFoldDB" id="A0A1L7XU83"/>
<dbReference type="Proteomes" id="UP000184330">
    <property type="component" value="Unassembled WGS sequence"/>
</dbReference>
<dbReference type="OrthoDB" id="3554837at2759"/>
<evidence type="ECO:0000259" key="2">
    <source>
        <dbReference type="Pfam" id="PF20516"/>
    </source>
</evidence>
<evidence type="ECO:0000313" key="3">
    <source>
        <dbReference type="EMBL" id="CZR68591.1"/>
    </source>
</evidence>
<feature type="region of interest" description="Disordered" evidence="1">
    <location>
        <begin position="42"/>
        <end position="86"/>
    </location>
</feature>
<name>A0A1L7XU83_9HELO</name>
<dbReference type="Pfam" id="PF20516">
    <property type="entry name" value="PDDEXK_12"/>
    <property type="match status" value="1"/>
</dbReference>
<sequence>MFSDASWISDPDALLQQVLDIQENAQYCDAFNRPEACWGTPQKSSLPVSSHAPQHEIQSSSIPKKSTTVSSSHPLPKAKLAPEPNSTLCPTQLSAQLNSLPNPTQNLDQTGRPEHATSAILLSIEIRTYVSVDDSLLQLAVWASAGLQAVSNVFDGNIAPDIVRPAFMMSMKGAACKISYMKLESSSSEEDLPAKKLYGDNSIWNAGTVTGIFKIFACWGFCCRIASVYKMIFGMRTARFR</sequence>
<gene>
    <name evidence="3" type="ORF">PAC_18490</name>
</gene>
<accession>A0A1L7XU83</accession>
<reference evidence="3 4" key="1">
    <citation type="submission" date="2016-03" db="EMBL/GenBank/DDBJ databases">
        <authorList>
            <person name="Ploux O."/>
        </authorList>
    </citation>
    <scope>NUCLEOTIDE SEQUENCE [LARGE SCALE GENOMIC DNA]</scope>
    <source>
        <strain evidence="3 4">UAMH 11012</strain>
    </source>
</reference>
<keyword evidence="4" id="KW-1185">Reference proteome</keyword>
<protein>
    <recommendedName>
        <fullName evidence="2">PD-(D/E)XK nuclease-like domain-containing protein</fullName>
    </recommendedName>
</protein>
<feature type="domain" description="PD-(D/E)XK nuclease-like" evidence="2">
    <location>
        <begin position="10"/>
        <end position="157"/>
    </location>
</feature>
<dbReference type="EMBL" id="FJOG01000057">
    <property type="protein sequence ID" value="CZR68591.1"/>
    <property type="molecule type" value="Genomic_DNA"/>
</dbReference>
<organism evidence="3 4">
    <name type="scientific">Phialocephala subalpina</name>
    <dbReference type="NCBI Taxonomy" id="576137"/>
    <lineage>
        <taxon>Eukaryota</taxon>
        <taxon>Fungi</taxon>
        <taxon>Dikarya</taxon>
        <taxon>Ascomycota</taxon>
        <taxon>Pezizomycotina</taxon>
        <taxon>Leotiomycetes</taxon>
        <taxon>Helotiales</taxon>
        <taxon>Mollisiaceae</taxon>
        <taxon>Phialocephala</taxon>
        <taxon>Phialocephala fortinii species complex</taxon>
    </lineage>
</organism>
<dbReference type="InterPro" id="IPR046797">
    <property type="entry name" value="PDDEXK_12"/>
</dbReference>
<feature type="compositionally biased region" description="Polar residues" evidence="1">
    <location>
        <begin position="42"/>
        <end position="73"/>
    </location>
</feature>
<evidence type="ECO:0000256" key="1">
    <source>
        <dbReference type="SAM" id="MobiDB-lite"/>
    </source>
</evidence>
<evidence type="ECO:0000313" key="4">
    <source>
        <dbReference type="Proteomes" id="UP000184330"/>
    </source>
</evidence>